<reference evidence="2" key="1">
    <citation type="journal article" date="2017" name="Proc. Natl. Acad. Sci. U.S.A.">
        <title>Comparative genomics uncovers the prolific and distinctive metabolic potential of the cyanobacterial genus Moorea.</title>
        <authorList>
            <person name="Leao T."/>
            <person name="Castelao G."/>
            <person name="Korobeynikov A."/>
            <person name="Monroe E.A."/>
            <person name="Podell S."/>
            <person name="Glukhov E."/>
            <person name="Allen E.E."/>
            <person name="Gerwick W.H."/>
            <person name="Gerwick L."/>
        </authorList>
    </citation>
    <scope>NUCLEOTIDE SEQUENCE</scope>
    <source>
        <strain evidence="2">JHB</strain>
    </source>
</reference>
<gene>
    <name evidence="2" type="ORF">BJP36_15810</name>
</gene>
<dbReference type="AlphaFoldDB" id="A0A1D9G0I7"/>
<proteinExistence type="predicted"/>
<evidence type="ECO:0000313" key="2">
    <source>
        <dbReference type="EMBL" id="AOY81148.2"/>
    </source>
</evidence>
<accession>A0A1D9G0I7</accession>
<dbReference type="EMBL" id="CP017708">
    <property type="protein sequence ID" value="AOY81148.2"/>
    <property type="molecule type" value="Genomic_DNA"/>
</dbReference>
<organism evidence="2">
    <name type="scientific">Moorena producens (strain JHB)</name>
    <dbReference type="NCBI Taxonomy" id="1454205"/>
    <lineage>
        <taxon>Bacteria</taxon>
        <taxon>Bacillati</taxon>
        <taxon>Cyanobacteriota</taxon>
        <taxon>Cyanophyceae</taxon>
        <taxon>Coleofasciculales</taxon>
        <taxon>Coleofasciculaceae</taxon>
        <taxon>Moorena</taxon>
    </lineage>
</organism>
<sequence length="101" mass="10692">MMKPVKSMNELVERVSKDPELAEEIKRDPVETIRRLGPPLETDRWIYRIVVTALGGTMLVTVTGAIGLAVAGKDVPDILVGIGTGSLGSLAGLLAPAPSRD</sequence>
<feature type="transmembrane region" description="Helical" evidence="1">
    <location>
        <begin position="45"/>
        <end position="72"/>
    </location>
</feature>
<evidence type="ECO:0000256" key="1">
    <source>
        <dbReference type="SAM" id="Phobius"/>
    </source>
</evidence>
<keyword evidence="1" id="KW-1133">Transmembrane helix</keyword>
<reference evidence="2" key="2">
    <citation type="submission" date="2022-10" db="EMBL/GenBank/DDBJ databases">
        <authorList>
            <person name="Ngo T.-E."/>
        </authorList>
    </citation>
    <scope>NUCLEOTIDE SEQUENCE</scope>
    <source>
        <strain evidence="2">JHB</strain>
    </source>
</reference>
<keyword evidence="1" id="KW-0472">Membrane</keyword>
<name>A0A1D9G0I7_MOOP1</name>
<keyword evidence="1" id="KW-0812">Transmembrane</keyword>
<protein>
    <submittedName>
        <fullName evidence="2">Uncharacterized protein</fullName>
    </submittedName>
</protein>
<dbReference type="Proteomes" id="UP000176944">
    <property type="component" value="Chromosome"/>
</dbReference>
<feature type="transmembrane region" description="Helical" evidence="1">
    <location>
        <begin position="78"/>
        <end position="97"/>
    </location>
</feature>